<feature type="compositionally biased region" description="Polar residues" evidence="2">
    <location>
        <begin position="290"/>
        <end position="303"/>
    </location>
</feature>
<reference evidence="4" key="1">
    <citation type="submission" date="2022-01" db="EMBL/GenBank/DDBJ databases">
        <authorList>
            <person name="King R."/>
        </authorList>
    </citation>
    <scope>NUCLEOTIDE SEQUENCE</scope>
</reference>
<proteinExistence type="predicted"/>
<name>A0A9P0GUL9_PHACE</name>
<dbReference type="Proteomes" id="UP001153737">
    <property type="component" value="Chromosome 2"/>
</dbReference>
<feature type="region of interest" description="Disordered" evidence="2">
    <location>
        <begin position="290"/>
        <end position="774"/>
    </location>
</feature>
<organism evidence="4 5">
    <name type="scientific">Phaedon cochleariae</name>
    <name type="common">Mustard beetle</name>
    <dbReference type="NCBI Taxonomy" id="80249"/>
    <lineage>
        <taxon>Eukaryota</taxon>
        <taxon>Metazoa</taxon>
        <taxon>Ecdysozoa</taxon>
        <taxon>Arthropoda</taxon>
        <taxon>Hexapoda</taxon>
        <taxon>Insecta</taxon>
        <taxon>Pterygota</taxon>
        <taxon>Neoptera</taxon>
        <taxon>Endopterygota</taxon>
        <taxon>Coleoptera</taxon>
        <taxon>Polyphaga</taxon>
        <taxon>Cucujiformia</taxon>
        <taxon>Chrysomeloidea</taxon>
        <taxon>Chrysomelidae</taxon>
        <taxon>Chrysomelinae</taxon>
        <taxon>Chrysomelini</taxon>
        <taxon>Phaedon</taxon>
    </lineage>
</organism>
<dbReference type="EMBL" id="OU896708">
    <property type="protein sequence ID" value="CAH1155882.1"/>
    <property type="molecule type" value="Genomic_DNA"/>
</dbReference>
<feature type="compositionally biased region" description="Polar residues" evidence="2">
    <location>
        <begin position="898"/>
        <end position="907"/>
    </location>
</feature>
<dbReference type="GO" id="GO:0031297">
    <property type="term" value="P:replication fork processing"/>
    <property type="evidence" value="ECO:0007669"/>
    <property type="project" value="TreeGrafter"/>
</dbReference>
<accession>A0A9P0GUL9</accession>
<feature type="region of interest" description="Disordered" evidence="2">
    <location>
        <begin position="889"/>
        <end position="910"/>
    </location>
</feature>
<evidence type="ECO:0000313" key="4">
    <source>
        <dbReference type="EMBL" id="CAH1155882.1"/>
    </source>
</evidence>
<feature type="compositionally biased region" description="Low complexity" evidence="2">
    <location>
        <begin position="609"/>
        <end position="619"/>
    </location>
</feature>
<feature type="domain" description="BOD1/SHG1" evidence="3">
    <location>
        <begin position="18"/>
        <end position="114"/>
    </location>
</feature>
<feature type="compositionally biased region" description="Basic and acidic residues" evidence="2">
    <location>
        <begin position="385"/>
        <end position="608"/>
    </location>
</feature>
<evidence type="ECO:0000259" key="3">
    <source>
        <dbReference type="Pfam" id="PF05205"/>
    </source>
</evidence>
<keyword evidence="5" id="KW-1185">Reference proteome</keyword>
<evidence type="ECO:0000256" key="2">
    <source>
        <dbReference type="SAM" id="MobiDB-lite"/>
    </source>
</evidence>
<reference evidence="4" key="2">
    <citation type="submission" date="2022-10" db="EMBL/GenBank/DDBJ databases">
        <authorList>
            <consortium name="ENA_rothamsted_submissions"/>
            <consortium name="culmorum"/>
            <person name="King R."/>
        </authorList>
    </citation>
    <scope>NUCLEOTIDE SEQUENCE</scope>
</reference>
<feature type="compositionally biased region" description="Basic and acidic residues" evidence="2">
    <location>
        <begin position="637"/>
        <end position="701"/>
    </location>
</feature>
<protein>
    <recommendedName>
        <fullName evidence="3">BOD1/SHG1 domain-containing protein</fullName>
    </recommendedName>
</protein>
<gene>
    <name evidence="4" type="ORF">PHAECO_LOCUS6128</name>
</gene>
<feature type="region of interest" description="Disordered" evidence="2">
    <location>
        <begin position="1347"/>
        <end position="1371"/>
    </location>
</feature>
<feature type="region of interest" description="Disordered" evidence="2">
    <location>
        <begin position="797"/>
        <end position="836"/>
    </location>
</feature>
<dbReference type="PANTHER" id="PTHR31532">
    <property type="entry name" value="BIORIENTATION OF CHROMOSOMES IN CELL DIVISION 1 FAMILY MEMBER"/>
    <property type="match status" value="1"/>
</dbReference>
<feature type="compositionally biased region" description="Low complexity" evidence="2">
    <location>
        <begin position="727"/>
        <end position="739"/>
    </location>
</feature>
<evidence type="ECO:0000313" key="5">
    <source>
        <dbReference type="Proteomes" id="UP001153737"/>
    </source>
</evidence>
<feature type="compositionally biased region" description="Basic and acidic residues" evidence="2">
    <location>
        <begin position="1358"/>
        <end position="1369"/>
    </location>
</feature>
<dbReference type="PANTHER" id="PTHR31532:SF10">
    <property type="entry name" value="BIORIENTATION OF CHROMOSOMES IN CELL DIVISION PROTEIN 1-LIKE 1"/>
    <property type="match status" value="1"/>
</dbReference>
<dbReference type="OrthoDB" id="7605699at2759"/>
<dbReference type="GO" id="GO:0048188">
    <property type="term" value="C:Set1C/COMPASS complex"/>
    <property type="evidence" value="ECO:0007669"/>
    <property type="project" value="TreeGrafter"/>
</dbReference>
<evidence type="ECO:0000256" key="1">
    <source>
        <dbReference type="SAM" id="Coils"/>
    </source>
</evidence>
<feature type="compositionally biased region" description="Polar residues" evidence="2">
    <location>
        <begin position="797"/>
        <end position="827"/>
    </location>
</feature>
<feature type="compositionally biased region" description="Polar residues" evidence="2">
    <location>
        <begin position="702"/>
        <end position="724"/>
    </location>
</feature>
<feature type="compositionally biased region" description="Polar residues" evidence="2">
    <location>
        <begin position="1054"/>
        <end position="1081"/>
    </location>
</feature>
<keyword evidence="1" id="KW-0175">Coiled coil</keyword>
<feature type="region of interest" description="Disordered" evidence="2">
    <location>
        <begin position="1040"/>
        <end position="1081"/>
    </location>
</feature>
<dbReference type="Pfam" id="PF05205">
    <property type="entry name" value="COMPASS-Shg1"/>
    <property type="match status" value="1"/>
</dbReference>
<feature type="compositionally biased region" description="Basic and acidic residues" evidence="2">
    <location>
        <begin position="306"/>
        <end position="378"/>
    </location>
</feature>
<feature type="coiled-coil region" evidence="1">
    <location>
        <begin position="931"/>
        <end position="958"/>
    </location>
</feature>
<sequence length="1410" mass="160167">MEVMGNTYMPGDPRLVEQLVYELKSQGIFDQLRRECIADVDTKPAYQNLRQRVEGSVTSFLKQQTWRPDMIKNQLREQLRKNIHESGYLETGVERIVEQVVNPKINTVILPQVEDVSYKFLGIEKPFRDSTKTELNVGISELLPKDLEAVSPDSVHSFKSDEKMREIENFNDSLNSNSKADDDESPPFELLIETKSLPPEDNSVDSHLSGFSGLQSHESNHCSDIKIIQVDLSNPNSQVSQNDSDSRLSIIIPEEVTKMDVCEDSFTHYQKSEASEGKSDILDVDKVEGTNNACSNDKSMNNDVSDDTKGENENSNHCNEEKIMAGMKKDDKMIATDEKSDKSKDAKSSKSSDKHVYKDKRDDKYKSSSSKDKNKSSSKDNITSSRDKSKKDSRSSSSSIKEKDKKEKYKEKSNKSDKHAKEKSSKDKEKSSKDKEKTKDTYDKIKGEKNKEKSDKDRDRSGKDKEKDKSDRSHDKEKSNKEKKKSDNDENKSDKVSSDIEKHKEKEKDQEKSKEVGKSKSKEKSGKDRDKVDLEGSKVKGEIDEGKSSKSDERREENKKSEKSSSSKEKEKTRDKERPLKEKSTSEIESPEKDKSKKEKDIDRDKSKSSSSKSKNSSNSKKESSSAHKSRSSNSSTKDKPKTDETNKSKSLEDKNTTDGKHSRSKKEGDRKRDSKKQSKDDHYSSKEKKSDRRSTDRDSNDGQSSRNNSTNSFPETSSSLMENNDNEFSSSSGPVESGNSDEVESTPEPPKNEETITNKVPPLKLTKPKFASNFQEARKLMKIRKELAKLERQNQLNSFQAENVDGDSTASKVQDSSEISHQTELPSESVKEDPPIAMSMQPLKLKLTKPKFASNFQEARKLMKIRKQLAKLERQNQLRISYDVERQDTSNEAPVDTGNSVEQVELSSEPAVGTNTIKPLKLNKPKFASNFQEARKLMKIRKQLAKLERQNQQNISARIVLDAPSSTSSGDLKNADKGNSGLVQIAKQPLKLNKPKFASNFREATKLMKIRKRLSKLEQENELGFTEVQGSTENAMYKADKRHSTEQNEDDTTIVNKNNGKTSTTGQADINSEIPDSSINEPLKSTELSQENWEALEARLAQEMSNVNYNCYDEFDDLGSSTTHLSPKKSKEINMNLDKSTSKNIEDNSENSQNDSIEFKGFELKEFERNPTDFFKSYFDGGISQNLESCGFTGSEMVKTPVKTNEDPPKQLTKLNNNFKQLSVILDVNDIKNINKVNEEIETQYSINECRYLEQQSSRDERNLQYIHKFIEKLEKEIEDCKTELQNNVHYGRGQKRKFEEFIDQKNNNKSYFEQTTVKKRGRPPGSNSANTKAVKMCNTSDILQNNSFPLPLSPAESDKSNDKKEEEIVVPAKRKRIGIRASQRYSSEDLYKPRLVICRRSRGAKNTS</sequence>
<dbReference type="InterPro" id="IPR055264">
    <property type="entry name" value="BOD1/SHG1_dom"/>
</dbReference>